<dbReference type="SUPFAM" id="SSF53756">
    <property type="entry name" value="UDP-Glycosyltransferase/glycogen phosphorylase"/>
    <property type="match status" value="1"/>
</dbReference>
<dbReference type="CDD" id="cd03801">
    <property type="entry name" value="GT4_PimA-like"/>
    <property type="match status" value="1"/>
</dbReference>
<keyword evidence="5" id="KW-1185">Reference proteome</keyword>
<evidence type="ECO:0000313" key="4">
    <source>
        <dbReference type="EMBL" id="VFQ45417.1"/>
    </source>
</evidence>
<dbReference type="AlphaFoldDB" id="A0A4U8YPP6"/>
<dbReference type="RefSeq" id="WP_180141920.1">
    <property type="nucleotide sequence ID" value="NZ_CAADHO010000005.1"/>
</dbReference>
<accession>A0A4U8YPP6</accession>
<dbReference type="InterPro" id="IPR028098">
    <property type="entry name" value="Glyco_trans_4-like_N"/>
</dbReference>
<feature type="domain" description="Glycosyl transferase family 1" evidence="2">
    <location>
        <begin position="233"/>
        <end position="386"/>
    </location>
</feature>
<evidence type="ECO:0000259" key="2">
    <source>
        <dbReference type="Pfam" id="PF00534"/>
    </source>
</evidence>
<feature type="domain" description="Glycosyltransferase subfamily 4-like N-terminal" evidence="3">
    <location>
        <begin position="22"/>
        <end position="223"/>
    </location>
</feature>
<protein>
    <submittedName>
        <fullName evidence="4">Glycosyl transferase family 1</fullName>
    </submittedName>
</protein>
<dbReference type="GO" id="GO:0009103">
    <property type="term" value="P:lipopolysaccharide biosynthetic process"/>
    <property type="evidence" value="ECO:0007669"/>
    <property type="project" value="TreeGrafter"/>
</dbReference>
<dbReference type="Gene3D" id="3.40.50.2000">
    <property type="entry name" value="Glycogen Phosphorylase B"/>
    <property type="match status" value="2"/>
</dbReference>
<sequence>MSDSQPSLRICLVSYRSNPYCGGQGVYIRHLARALADLGHRVHVLSGEPAPILDEDIGLTVLPGLDLYSPETMENGAGYSQLKDPLKFTEWWLNSTLGYPEPFSFGVRARRFFEAEGHRFDIIHDNQSLSWGLLSVSRKIPTVATIHHPMTRDRDIAVMSTRNLWKRARAMRWYSFIGMQKRVARKLPAVITVSQVSKTDIAADFGVSPSKLHVIPIGIDTARFYPLPEIPKDPRRIIVTNSADSPLKGLYYLMHAVAAMKDEGDVKLTVIGQPKEGGIVQRLVSSLGLSGVVEFTGRVSDRRLVEEYARASVAAVPSLYEGFGLPVGEAMACGVPVVCTDGGALPEVAGDAARIVPAGDVTALKDGLKELLADGDAAASLARKGEDRVHSRFVWRRTAEETVEVYRRVMKSHCSV</sequence>
<gene>
    <name evidence="4" type="ORF">MSL71_30740</name>
</gene>
<keyword evidence="1 4" id="KW-0808">Transferase</keyword>
<dbReference type="Pfam" id="PF00534">
    <property type="entry name" value="Glycos_transf_1"/>
    <property type="match status" value="1"/>
</dbReference>
<dbReference type="EMBL" id="CAADHO010000005">
    <property type="protein sequence ID" value="VFQ45417.1"/>
    <property type="molecule type" value="Genomic_DNA"/>
</dbReference>
<evidence type="ECO:0000313" key="5">
    <source>
        <dbReference type="Proteomes" id="UP000507962"/>
    </source>
</evidence>
<dbReference type="GO" id="GO:0016757">
    <property type="term" value="F:glycosyltransferase activity"/>
    <property type="evidence" value="ECO:0007669"/>
    <property type="project" value="InterPro"/>
</dbReference>
<name>A0A4U8YPP6_9BACT</name>
<dbReference type="Proteomes" id="UP000507962">
    <property type="component" value="Unassembled WGS sequence"/>
</dbReference>
<dbReference type="PANTHER" id="PTHR46401:SF2">
    <property type="entry name" value="GLYCOSYLTRANSFERASE WBBK-RELATED"/>
    <property type="match status" value="1"/>
</dbReference>
<proteinExistence type="predicted"/>
<organism evidence="4 5">
    <name type="scientific">Desulfoluna butyratoxydans</name>
    <dbReference type="NCBI Taxonomy" id="231438"/>
    <lineage>
        <taxon>Bacteria</taxon>
        <taxon>Pseudomonadati</taxon>
        <taxon>Thermodesulfobacteriota</taxon>
        <taxon>Desulfobacteria</taxon>
        <taxon>Desulfobacterales</taxon>
        <taxon>Desulfolunaceae</taxon>
        <taxon>Desulfoluna</taxon>
    </lineage>
</organism>
<dbReference type="Pfam" id="PF13439">
    <property type="entry name" value="Glyco_transf_4"/>
    <property type="match status" value="1"/>
</dbReference>
<dbReference type="PANTHER" id="PTHR46401">
    <property type="entry name" value="GLYCOSYLTRANSFERASE WBBK-RELATED"/>
    <property type="match status" value="1"/>
</dbReference>
<evidence type="ECO:0000259" key="3">
    <source>
        <dbReference type="Pfam" id="PF13439"/>
    </source>
</evidence>
<evidence type="ECO:0000256" key="1">
    <source>
        <dbReference type="ARBA" id="ARBA00022679"/>
    </source>
</evidence>
<dbReference type="InterPro" id="IPR001296">
    <property type="entry name" value="Glyco_trans_1"/>
</dbReference>
<reference evidence="4 5" key="1">
    <citation type="submission" date="2019-03" db="EMBL/GenBank/DDBJ databases">
        <authorList>
            <person name="Nijsse B."/>
        </authorList>
    </citation>
    <scope>NUCLEOTIDE SEQUENCE [LARGE SCALE GENOMIC DNA]</scope>
    <source>
        <strain evidence="4">Desulfoluna butyratoxydans MSL71</strain>
    </source>
</reference>